<dbReference type="PANTHER" id="PTHR11584:SF394">
    <property type="entry name" value="APOPTOTIC SIGNAL-REGULATING KINASE 1, ISOFORM C"/>
    <property type="match status" value="1"/>
</dbReference>
<comment type="similarity">
    <text evidence="2">Belongs to the protein kinase superfamily. STE Ser/Thr protein kinase family. MAP kinase kinase kinase subfamily.</text>
</comment>
<dbReference type="Pfam" id="PF20309">
    <property type="entry name" value="DRHyd-ASK"/>
    <property type="match status" value="1"/>
</dbReference>
<keyword evidence="7 14" id="KW-0547">Nucleotide-binding</keyword>
<dbReference type="PROSITE" id="PS00107">
    <property type="entry name" value="PROTEIN_KINASE_ATP"/>
    <property type="match status" value="1"/>
</dbReference>
<dbReference type="SUPFAM" id="SSF56112">
    <property type="entry name" value="Protein kinase-like (PK-like)"/>
    <property type="match status" value="1"/>
</dbReference>
<keyword evidence="18" id="KW-1185">Reference proteome</keyword>
<evidence type="ECO:0000256" key="3">
    <source>
        <dbReference type="ARBA" id="ARBA00012406"/>
    </source>
</evidence>
<dbReference type="EMBL" id="VUJU01000188">
    <property type="protein sequence ID" value="KAF0772349.1"/>
    <property type="molecule type" value="Genomic_DNA"/>
</dbReference>
<feature type="region of interest" description="Disordered" evidence="15">
    <location>
        <begin position="981"/>
        <end position="1000"/>
    </location>
</feature>
<dbReference type="PANTHER" id="PTHR11584">
    <property type="entry name" value="SERINE/THREONINE PROTEIN KINASE"/>
    <property type="match status" value="1"/>
</dbReference>
<dbReference type="InterPro" id="IPR043969">
    <property type="entry name" value="MAP3K_PH"/>
</dbReference>
<dbReference type="InterPro" id="IPR046873">
    <property type="entry name" value="HisK-N-like"/>
</dbReference>
<dbReference type="GO" id="GO:0004709">
    <property type="term" value="F:MAP kinase kinase kinase activity"/>
    <property type="evidence" value="ECO:0007669"/>
    <property type="project" value="UniProtKB-EC"/>
</dbReference>
<comment type="catalytic activity">
    <reaction evidence="13">
        <text>L-seryl-[protein] + ATP = O-phospho-L-seryl-[protein] + ADP + H(+)</text>
        <dbReference type="Rhea" id="RHEA:17989"/>
        <dbReference type="Rhea" id="RHEA-COMP:9863"/>
        <dbReference type="Rhea" id="RHEA-COMP:11604"/>
        <dbReference type="ChEBI" id="CHEBI:15378"/>
        <dbReference type="ChEBI" id="CHEBI:29999"/>
        <dbReference type="ChEBI" id="CHEBI:30616"/>
        <dbReference type="ChEBI" id="CHEBI:83421"/>
        <dbReference type="ChEBI" id="CHEBI:456216"/>
        <dbReference type="EC" id="2.7.11.25"/>
    </reaction>
</comment>
<dbReference type="InterPro" id="IPR017441">
    <property type="entry name" value="Protein_kinase_ATP_BS"/>
</dbReference>
<keyword evidence="9 14" id="KW-0067">ATP-binding</keyword>
<sequence>MIECVYERKNNMFGSSSKLDVESTGNLAHSASVSSDISNRTKMDIVCIIDVVQSSNLAHRKRALEEVKQASMIVNANLFIVLFEKLDFGETAELDTFYNADVAIVDLSIQFQQSSLFYHLGLRESFGMKQNIMLYNDLDTEVTLRLKLSCGSYTFLSYKLEDCGTCLTTNTSFQDDNGTSAFEPRVPVTVKLKNLLKDVEIQTKVHIKEKFLSDLRKARENYSGEELRKKLLIMRKRLDDPHVLSGDVVHTMLISFRDVQDYDAMVQLVEDIQTIPNKKNYIQTPALRYLYPFALNRRNKPGDRKKALEVIELALKKKENHIPDMVCLCGRIYKDKFVESSFEDKTALENAIHWYRKGFEVQPNEYAGINLATLLLVAGNEFSKSEELQHIGMVLNNLIGKKGSLSSLNEYWAVATFFEISVLAEDYGKAIQAAECMFKLKPSIWYLKSTVGNIELIDKFRKNSEEVEYTLEKDIFKFWMEYFVEATKTEIDDTIRFPILVLEQLKVYMPSYVVVNLGAEEKSIFLCNQCIKCTRNACKQVHKWLFVASMIRSVSLCKIDDRCLFLYVHANSDDFQMYFPSSQYRQRFYDLVKKMTEGEEGMITNLDEDSTEEQINVGLYYLLLFEYELNDSQTKKILGKGTYGIVYAALDLNTQVRIAVKEIPERNLGYVQPLHEEIKLHSQLYHRNIVRYLGSISEDGFFKIIMEQVPGGSLSALLRSKWGPLKGNEPTISFYTKQILEGLKYLHDQKIVHRDIKGDNVLVNTYSGVVKISDFGTSKRLAGLCPSTGTFTGTLQYMAPEVIDKGQREYGAPADIWSLGCTVVEMATGEPPFTELGSAVAAVFKVGFYKTHPEIPDELSDRASNFILRCFTVDPDKRATATDLLEDSFMNEKKKTSKALIAPLEFNRSVSVPVEKGIKTNQVSVNQENINKSPSKNVLKEDSWLTISQPKIKQDQFLSSISLPNMQYSYNSLDGQRYNRRQSSGALASPEIDMGTAGSTAEAEHDGFYRLKKDSQRRTTLARVLAQDQATLGKVWLQFIRREFGQPKLTSEHLEVLMKGLRDYITDQNRNIVERTIYNLKEQLNFDAVAVHQLHISLCLFKDAAKSVLRLHNIKPHWMFTLDTLVSSAVNAVIAVLKPEFDENIAVKDVKPDGSIFTAITDDTKTSSPSFCSSIKSHKTDDSCYLESSPTKSWREMFHSKLKRKPEINRISNAGTTVYLIILYMLGSLEFIDFNRFLEEVLECQNGFLKKMVEDQKDLMALLKWTVEQNAAICGDYCCTPCRNCCREFRDFNHENSADDCSKDLIKWLRDVGIDEHSIKILVNEQFLLDQIQLDVTRDDLRDLGLKRGVELRLWKEIERHREINVSSAGTNTTSMTRRSSSPSSSTTNNNNYTSDVLQQLQSSHRTNNRINNNL</sequence>
<keyword evidence="4" id="KW-0723">Serine/threonine-protein kinase</keyword>
<dbReference type="SUPFAM" id="SSF47769">
    <property type="entry name" value="SAM/Pointed domain"/>
    <property type="match status" value="1"/>
</dbReference>
<dbReference type="OrthoDB" id="275301at2759"/>
<dbReference type="Pfam" id="PF19039">
    <property type="entry name" value="ASK_PH"/>
    <property type="match status" value="1"/>
</dbReference>
<protein>
    <recommendedName>
        <fullName evidence="3">mitogen-activated protein kinase kinase kinase</fullName>
        <ecNumber evidence="3">2.7.11.25</ecNumber>
    </recommendedName>
</protein>
<organism evidence="17 18">
    <name type="scientific">Aphis craccivora</name>
    <name type="common">Cowpea aphid</name>
    <dbReference type="NCBI Taxonomy" id="307492"/>
    <lineage>
        <taxon>Eukaryota</taxon>
        <taxon>Metazoa</taxon>
        <taxon>Ecdysozoa</taxon>
        <taxon>Arthropoda</taxon>
        <taxon>Hexapoda</taxon>
        <taxon>Insecta</taxon>
        <taxon>Pterygota</taxon>
        <taxon>Neoptera</taxon>
        <taxon>Paraneoptera</taxon>
        <taxon>Hemiptera</taxon>
        <taxon>Sternorrhyncha</taxon>
        <taxon>Aphidomorpha</taxon>
        <taxon>Aphidoidea</taxon>
        <taxon>Aphididae</taxon>
        <taxon>Aphidini</taxon>
        <taxon>Aphis</taxon>
        <taxon>Aphis</taxon>
    </lineage>
</organism>
<evidence type="ECO:0000256" key="2">
    <source>
        <dbReference type="ARBA" id="ARBA00006529"/>
    </source>
</evidence>
<keyword evidence="10" id="KW-0460">Magnesium</keyword>
<evidence type="ECO:0000259" key="16">
    <source>
        <dbReference type="PROSITE" id="PS50011"/>
    </source>
</evidence>
<keyword evidence="11" id="KW-0175">Coiled coil</keyword>
<keyword evidence="6" id="KW-0479">Metal-binding</keyword>
<comment type="cofactor">
    <cofactor evidence="1">
        <name>Mg(2+)</name>
        <dbReference type="ChEBI" id="CHEBI:18420"/>
    </cofactor>
</comment>
<dbReference type="InterPro" id="IPR046872">
    <property type="entry name" value="DRHyd-ASK"/>
</dbReference>
<evidence type="ECO:0000313" key="17">
    <source>
        <dbReference type="EMBL" id="KAF0772349.1"/>
    </source>
</evidence>
<dbReference type="CDD" id="cd06624">
    <property type="entry name" value="STKc_ASK"/>
    <property type="match status" value="1"/>
</dbReference>
<comment type="caution">
    <text evidence="17">The sequence shown here is derived from an EMBL/GenBank/DDBJ whole genome shotgun (WGS) entry which is preliminary data.</text>
</comment>
<evidence type="ECO:0000256" key="14">
    <source>
        <dbReference type="PROSITE-ProRule" id="PRU10141"/>
    </source>
</evidence>
<evidence type="ECO:0000256" key="9">
    <source>
        <dbReference type="ARBA" id="ARBA00022840"/>
    </source>
</evidence>
<dbReference type="SMART" id="SM00220">
    <property type="entry name" value="S_TKc"/>
    <property type="match status" value="1"/>
</dbReference>
<reference evidence="17 18" key="1">
    <citation type="submission" date="2019-08" db="EMBL/GenBank/DDBJ databases">
        <title>Whole genome of Aphis craccivora.</title>
        <authorList>
            <person name="Voronova N.V."/>
            <person name="Shulinski R.S."/>
            <person name="Bandarenka Y.V."/>
            <person name="Zhorov D.G."/>
            <person name="Warner D."/>
        </authorList>
    </citation>
    <scope>NUCLEOTIDE SEQUENCE [LARGE SCALE GENOMIC DNA]</scope>
    <source>
        <strain evidence="17">180601</strain>
        <tissue evidence="17">Whole Body</tissue>
    </source>
</reference>
<comment type="catalytic activity">
    <reaction evidence="12">
        <text>L-threonyl-[protein] + ATP = O-phospho-L-threonyl-[protein] + ADP + H(+)</text>
        <dbReference type="Rhea" id="RHEA:46608"/>
        <dbReference type="Rhea" id="RHEA-COMP:11060"/>
        <dbReference type="Rhea" id="RHEA-COMP:11605"/>
        <dbReference type="ChEBI" id="CHEBI:15378"/>
        <dbReference type="ChEBI" id="CHEBI:30013"/>
        <dbReference type="ChEBI" id="CHEBI:30616"/>
        <dbReference type="ChEBI" id="CHEBI:61977"/>
        <dbReference type="ChEBI" id="CHEBI:456216"/>
        <dbReference type="EC" id="2.7.11.25"/>
    </reaction>
</comment>
<dbReference type="InterPro" id="IPR013761">
    <property type="entry name" value="SAM/pointed_sf"/>
</dbReference>
<name>A0A6G0ZND8_APHCR</name>
<dbReference type="GO" id="GO:0005524">
    <property type="term" value="F:ATP binding"/>
    <property type="evidence" value="ECO:0007669"/>
    <property type="project" value="UniProtKB-UniRule"/>
</dbReference>
<evidence type="ECO:0000256" key="11">
    <source>
        <dbReference type="ARBA" id="ARBA00023054"/>
    </source>
</evidence>
<feature type="compositionally biased region" description="Low complexity" evidence="15">
    <location>
        <begin position="1371"/>
        <end position="1393"/>
    </location>
</feature>
<dbReference type="PROSITE" id="PS50011">
    <property type="entry name" value="PROTEIN_KINASE_DOM"/>
    <property type="match status" value="1"/>
</dbReference>
<feature type="binding site" evidence="14">
    <location>
        <position position="661"/>
    </location>
    <ligand>
        <name>ATP</name>
        <dbReference type="ChEBI" id="CHEBI:30616"/>
    </ligand>
</feature>
<keyword evidence="8 17" id="KW-0418">Kinase</keyword>
<feature type="region of interest" description="Disordered" evidence="15">
    <location>
        <begin position="1366"/>
        <end position="1393"/>
    </location>
</feature>
<dbReference type="FunFam" id="1.10.510.10:FF:000054">
    <property type="entry name" value="Mitogen-activated protein kinase kinase kinase 5"/>
    <property type="match status" value="1"/>
</dbReference>
<evidence type="ECO:0000256" key="13">
    <source>
        <dbReference type="ARBA" id="ARBA00048329"/>
    </source>
</evidence>
<dbReference type="InterPro" id="IPR025136">
    <property type="entry name" value="MAP3K_TRAF-bd"/>
</dbReference>
<evidence type="ECO:0000256" key="7">
    <source>
        <dbReference type="ARBA" id="ARBA00022741"/>
    </source>
</evidence>
<dbReference type="PROSITE" id="PS00108">
    <property type="entry name" value="PROTEIN_KINASE_ST"/>
    <property type="match status" value="1"/>
</dbReference>
<dbReference type="Pfam" id="PF20302">
    <property type="entry name" value="HisK-N-like"/>
    <property type="match status" value="1"/>
</dbReference>
<evidence type="ECO:0000256" key="10">
    <source>
        <dbReference type="ARBA" id="ARBA00022842"/>
    </source>
</evidence>
<dbReference type="Pfam" id="PF00069">
    <property type="entry name" value="Pkinase"/>
    <property type="match status" value="1"/>
</dbReference>
<dbReference type="InterPro" id="IPR011009">
    <property type="entry name" value="Kinase-like_dom_sf"/>
</dbReference>
<evidence type="ECO:0000313" key="18">
    <source>
        <dbReference type="Proteomes" id="UP000478052"/>
    </source>
</evidence>
<dbReference type="Gene3D" id="1.10.510.10">
    <property type="entry name" value="Transferase(Phosphotransferase) domain 1"/>
    <property type="match status" value="1"/>
</dbReference>
<evidence type="ECO:0000256" key="1">
    <source>
        <dbReference type="ARBA" id="ARBA00001946"/>
    </source>
</evidence>
<evidence type="ECO:0000256" key="4">
    <source>
        <dbReference type="ARBA" id="ARBA00022527"/>
    </source>
</evidence>
<evidence type="ECO:0000256" key="12">
    <source>
        <dbReference type="ARBA" id="ARBA00047559"/>
    </source>
</evidence>
<dbReference type="Proteomes" id="UP000478052">
    <property type="component" value="Unassembled WGS sequence"/>
</dbReference>
<dbReference type="GO" id="GO:0046872">
    <property type="term" value="F:metal ion binding"/>
    <property type="evidence" value="ECO:0007669"/>
    <property type="project" value="UniProtKB-KW"/>
</dbReference>
<gene>
    <name evidence="17" type="ORF">FWK35_00002612</name>
</gene>
<feature type="domain" description="Protein kinase" evidence="16">
    <location>
        <begin position="632"/>
        <end position="890"/>
    </location>
</feature>
<evidence type="ECO:0000256" key="6">
    <source>
        <dbReference type="ARBA" id="ARBA00022723"/>
    </source>
</evidence>
<evidence type="ECO:0000256" key="5">
    <source>
        <dbReference type="ARBA" id="ARBA00022679"/>
    </source>
</evidence>
<dbReference type="InterPro" id="IPR000719">
    <property type="entry name" value="Prot_kinase_dom"/>
</dbReference>
<keyword evidence="5" id="KW-0808">Transferase</keyword>
<dbReference type="InterPro" id="IPR008271">
    <property type="entry name" value="Ser/Thr_kinase_AS"/>
</dbReference>
<proteinExistence type="inferred from homology"/>
<dbReference type="Gene3D" id="3.30.200.20">
    <property type="entry name" value="Phosphorylase Kinase, domain 1"/>
    <property type="match status" value="1"/>
</dbReference>
<dbReference type="EC" id="2.7.11.25" evidence="3"/>
<accession>A0A6G0ZND8</accession>
<evidence type="ECO:0000256" key="8">
    <source>
        <dbReference type="ARBA" id="ARBA00022777"/>
    </source>
</evidence>
<evidence type="ECO:0000256" key="15">
    <source>
        <dbReference type="SAM" id="MobiDB-lite"/>
    </source>
</evidence>
<dbReference type="Pfam" id="PF13281">
    <property type="entry name" value="MAP3K_TRAF_bd"/>
    <property type="match status" value="1"/>
</dbReference>